<proteinExistence type="inferred from homology"/>
<dbReference type="InterPro" id="IPR003593">
    <property type="entry name" value="AAA+_ATPase"/>
</dbReference>
<dbReference type="Pfam" id="PF00004">
    <property type="entry name" value="AAA"/>
    <property type="match status" value="1"/>
</dbReference>
<dbReference type="InterPro" id="IPR050130">
    <property type="entry name" value="ClpA_ClpB"/>
</dbReference>
<dbReference type="GO" id="GO:0005524">
    <property type="term" value="F:ATP binding"/>
    <property type="evidence" value="ECO:0007669"/>
    <property type="project" value="UniProtKB-KW"/>
</dbReference>
<dbReference type="Gene3D" id="1.10.1780.10">
    <property type="entry name" value="Clp, N-terminal domain"/>
    <property type="match status" value="1"/>
</dbReference>
<dbReference type="EMBL" id="FNGW01000017">
    <property type="protein sequence ID" value="SDM58323.1"/>
    <property type="molecule type" value="Genomic_DNA"/>
</dbReference>
<dbReference type="PRINTS" id="PR00300">
    <property type="entry name" value="CLPPROTEASEA"/>
</dbReference>
<dbReference type="STRING" id="1121325.SAMN04515677_11717"/>
<evidence type="ECO:0000259" key="8">
    <source>
        <dbReference type="PROSITE" id="PS50151"/>
    </source>
</evidence>
<dbReference type="GO" id="GO:0034605">
    <property type="term" value="P:cellular response to heat"/>
    <property type="evidence" value="ECO:0007669"/>
    <property type="project" value="TreeGrafter"/>
</dbReference>
<feature type="domain" description="UVR" evidence="8">
    <location>
        <begin position="428"/>
        <end position="463"/>
    </location>
</feature>
<keyword evidence="10" id="KW-0645">Protease</keyword>
<dbReference type="GO" id="GO:0005737">
    <property type="term" value="C:cytoplasm"/>
    <property type="evidence" value="ECO:0007669"/>
    <property type="project" value="TreeGrafter"/>
</dbReference>
<dbReference type="InterPro" id="IPR018368">
    <property type="entry name" value="ClpA/B_CS1"/>
</dbReference>
<dbReference type="PROSITE" id="PS51903">
    <property type="entry name" value="CLP_R"/>
    <property type="match status" value="1"/>
</dbReference>
<dbReference type="InterPro" id="IPR027417">
    <property type="entry name" value="P-loop_NTPase"/>
</dbReference>
<dbReference type="Gene3D" id="4.10.860.10">
    <property type="entry name" value="UVR domain"/>
    <property type="match status" value="1"/>
</dbReference>
<evidence type="ECO:0000256" key="4">
    <source>
        <dbReference type="ARBA" id="ARBA00023186"/>
    </source>
</evidence>
<dbReference type="SMART" id="SM00382">
    <property type="entry name" value="AAA"/>
    <property type="match status" value="2"/>
</dbReference>
<keyword evidence="10" id="KW-0378">Hydrolase</keyword>
<feature type="domain" description="Clp R" evidence="9">
    <location>
        <begin position="3"/>
        <end position="144"/>
    </location>
</feature>
<keyword evidence="7" id="KW-0175">Coiled coil</keyword>
<dbReference type="Gene3D" id="3.40.50.300">
    <property type="entry name" value="P-loop containing nucleotide triphosphate hydrolases"/>
    <property type="match status" value="2"/>
</dbReference>
<dbReference type="InterPro" id="IPR028299">
    <property type="entry name" value="ClpA/B_CS2"/>
</dbReference>
<accession>A0A1G9UES6</accession>
<dbReference type="RefSeq" id="WP_092727827.1">
    <property type="nucleotide sequence ID" value="NZ_FNGW01000017.1"/>
</dbReference>
<evidence type="ECO:0000256" key="6">
    <source>
        <dbReference type="RuleBase" id="RU004432"/>
    </source>
</evidence>
<dbReference type="Pfam" id="PF07724">
    <property type="entry name" value="AAA_2"/>
    <property type="match status" value="1"/>
</dbReference>
<dbReference type="SUPFAM" id="SSF81923">
    <property type="entry name" value="Double Clp-N motif"/>
    <property type="match status" value="1"/>
</dbReference>
<keyword evidence="4 6" id="KW-0143">Chaperone</keyword>
<dbReference type="Gene3D" id="1.10.8.60">
    <property type="match status" value="2"/>
</dbReference>
<dbReference type="InterPro" id="IPR019489">
    <property type="entry name" value="Clp_ATPase_C"/>
</dbReference>
<dbReference type="GO" id="GO:0006508">
    <property type="term" value="P:proteolysis"/>
    <property type="evidence" value="ECO:0007669"/>
    <property type="project" value="UniProtKB-KW"/>
</dbReference>
<evidence type="ECO:0000256" key="5">
    <source>
        <dbReference type="PROSITE-ProRule" id="PRU01251"/>
    </source>
</evidence>
<evidence type="ECO:0000313" key="11">
    <source>
        <dbReference type="Proteomes" id="UP000199068"/>
    </source>
</evidence>
<dbReference type="SMART" id="SM01086">
    <property type="entry name" value="ClpB_D2-small"/>
    <property type="match status" value="1"/>
</dbReference>
<dbReference type="GO" id="GO:0008233">
    <property type="term" value="F:peptidase activity"/>
    <property type="evidence" value="ECO:0007669"/>
    <property type="project" value="UniProtKB-KW"/>
</dbReference>
<feature type="coiled-coil region" evidence="7">
    <location>
        <begin position="424"/>
        <end position="470"/>
    </location>
</feature>
<dbReference type="InterPro" id="IPR004176">
    <property type="entry name" value="Clp_R_N"/>
</dbReference>
<dbReference type="Pfam" id="PF10431">
    <property type="entry name" value="ClpB_D2-small"/>
    <property type="match status" value="1"/>
</dbReference>
<evidence type="ECO:0000256" key="2">
    <source>
        <dbReference type="ARBA" id="ARBA00022741"/>
    </source>
</evidence>
<keyword evidence="11" id="KW-1185">Reference proteome</keyword>
<reference evidence="10 11" key="1">
    <citation type="submission" date="2016-10" db="EMBL/GenBank/DDBJ databases">
        <authorList>
            <person name="de Groot N.N."/>
        </authorList>
    </citation>
    <scope>NUCLEOTIDE SEQUENCE [LARGE SCALE GENOMIC DNA]</scope>
    <source>
        <strain evidence="10 11">DSM 797</strain>
    </source>
</reference>
<dbReference type="InterPro" id="IPR001270">
    <property type="entry name" value="ClpA/B"/>
</dbReference>
<comment type="similarity">
    <text evidence="6">Belongs to the ClpA/ClpB family.</text>
</comment>
<dbReference type="InterPro" id="IPR036628">
    <property type="entry name" value="Clp_N_dom_sf"/>
</dbReference>
<keyword evidence="3 6" id="KW-0067">ATP-binding</keyword>
<dbReference type="InterPro" id="IPR003959">
    <property type="entry name" value="ATPase_AAA_core"/>
</dbReference>
<evidence type="ECO:0000256" key="3">
    <source>
        <dbReference type="ARBA" id="ARBA00022840"/>
    </source>
</evidence>
<dbReference type="PANTHER" id="PTHR11638:SF18">
    <property type="entry name" value="HEAT SHOCK PROTEIN 104"/>
    <property type="match status" value="1"/>
</dbReference>
<dbReference type="InterPro" id="IPR041546">
    <property type="entry name" value="ClpA/ClpB_AAA_lid"/>
</dbReference>
<dbReference type="Pfam" id="PF02861">
    <property type="entry name" value="Clp_N"/>
    <property type="match status" value="1"/>
</dbReference>
<gene>
    <name evidence="10" type="ORF">SAMN04515677_11717</name>
</gene>
<dbReference type="Proteomes" id="UP000199068">
    <property type="component" value="Unassembled WGS sequence"/>
</dbReference>
<evidence type="ECO:0000256" key="7">
    <source>
        <dbReference type="SAM" id="Coils"/>
    </source>
</evidence>
<dbReference type="PROSITE" id="PS00871">
    <property type="entry name" value="CLPAB_2"/>
    <property type="match status" value="1"/>
</dbReference>
<dbReference type="PROSITE" id="PS00870">
    <property type="entry name" value="CLPAB_1"/>
    <property type="match status" value="1"/>
</dbReference>
<sequence length="821" mass="92543">MYFNRFTQRAKRAIDLSLESAQNLGHKVVGSEHILLGLIKEQEGIAAKVLLKLGMTEKIIEKRIIDIEGKVDSKEEDITLSPRSKQILELSGMFANKLKSNYIGTEHILLAIVQEGEGIGIKILNAEGIDERTIVQLIIDMMGLDEYTASRESEIKSSSSSSTKQKEGSTKLLDKYGRNLTQQASQDKIDPVIGREKEIERIIQILSRRTKNNPVLIGDPGVGKTSVAEGLAIDISKGNVPENLRDKILYTLDMGAMLAGAKYRGEFEERIKQVVEEVIKHGNIILFIDELHTIIGAGATGESTIDASNILKPVLARGEIQVVGATTIDEYRKHVEKDPALERRFQPVMINEPTKDDTIKILKGLRQKYEEHHRVRIADEAIEAAVNLSVRYITDRFLPDKAIDLIDEAASRVRLRKSAPQIEIKGLEEEIKSITKKKEEAVKFQDFEKAAKIRDEQDHLKKQLEEVKQQWNEMSKYTDEVNAEVIAEVVELWTGIPVNKIVEEESERLLNLEEILHHRVIGQDQAVKAISSAIRRSRAGLKDPNRPIGSFLFLGPTGVGKTELSKALAEVQFGDENQIIRIDMSEYMEKHAVSRLIGSPPGYVGHEEGGQLTEKVRRNPYSVVLFDEIEKAHPDVFNILLQILDDGRLTDSKGRTVDFKNTIVIMTSNVGATKINKEKVLGFSTSKDNESKMKDSYEKMKENIMAELKKRFRPEFLNRIDDIIVFHSLVESHIAEIVKLMTKDLIQRLKSMEIDFKMSEDAIKLISESGFDLEYGARPLKRAIQKELEDQLSEAILRGDVKKGSTVIAETVDNKIVFKCK</sequence>
<keyword evidence="1 5" id="KW-0677">Repeat</keyword>
<organism evidence="10 11">
    <name type="scientific">Romboutsia lituseburensis DSM 797</name>
    <dbReference type="NCBI Taxonomy" id="1121325"/>
    <lineage>
        <taxon>Bacteria</taxon>
        <taxon>Bacillati</taxon>
        <taxon>Bacillota</taxon>
        <taxon>Clostridia</taxon>
        <taxon>Peptostreptococcales</taxon>
        <taxon>Peptostreptococcaceae</taxon>
        <taxon>Romboutsia</taxon>
    </lineage>
</organism>
<evidence type="ECO:0000259" key="9">
    <source>
        <dbReference type="PROSITE" id="PS51903"/>
    </source>
</evidence>
<dbReference type="PROSITE" id="PS50151">
    <property type="entry name" value="UVR"/>
    <property type="match status" value="1"/>
</dbReference>
<dbReference type="GO" id="GO:0016887">
    <property type="term" value="F:ATP hydrolysis activity"/>
    <property type="evidence" value="ECO:0007669"/>
    <property type="project" value="InterPro"/>
</dbReference>
<name>A0A1G9UES6_9FIRM</name>
<keyword evidence="2 6" id="KW-0547">Nucleotide-binding</keyword>
<dbReference type="FunFam" id="3.40.50.300:FF:000025">
    <property type="entry name" value="ATP-dependent Clp protease subunit"/>
    <property type="match status" value="1"/>
</dbReference>
<dbReference type="FunFam" id="3.40.50.300:FF:000010">
    <property type="entry name" value="Chaperone clpB 1, putative"/>
    <property type="match status" value="1"/>
</dbReference>
<dbReference type="PANTHER" id="PTHR11638">
    <property type="entry name" value="ATP-DEPENDENT CLP PROTEASE"/>
    <property type="match status" value="1"/>
</dbReference>
<dbReference type="InterPro" id="IPR001943">
    <property type="entry name" value="UVR_dom"/>
</dbReference>
<protein>
    <submittedName>
        <fullName evidence="10">ATP-dependent Clp protease ATP-binding subunit ClpC</fullName>
    </submittedName>
</protein>
<dbReference type="Pfam" id="PF17871">
    <property type="entry name" value="AAA_lid_9"/>
    <property type="match status" value="1"/>
</dbReference>
<dbReference type="AlphaFoldDB" id="A0A1G9UES6"/>
<dbReference type="CDD" id="cd00009">
    <property type="entry name" value="AAA"/>
    <property type="match status" value="1"/>
</dbReference>
<evidence type="ECO:0000313" key="10">
    <source>
        <dbReference type="EMBL" id="SDM58323.1"/>
    </source>
</evidence>
<dbReference type="CDD" id="cd19499">
    <property type="entry name" value="RecA-like_ClpB_Hsp104-like"/>
    <property type="match status" value="1"/>
</dbReference>
<evidence type="ECO:0000256" key="1">
    <source>
        <dbReference type="ARBA" id="ARBA00022737"/>
    </source>
</evidence>
<dbReference type="SUPFAM" id="SSF52540">
    <property type="entry name" value="P-loop containing nucleoside triphosphate hydrolases"/>
    <property type="match status" value="2"/>
</dbReference>